<feature type="region of interest" description="Disordered" evidence="3">
    <location>
        <begin position="607"/>
        <end position="648"/>
    </location>
</feature>
<feature type="compositionally biased region" description="Polar residues" evidence="3">
    <location>
        <begin position="1162"/>
        <end position="1174"/>
    </location>
</feature>
<feature type="compositionally biased region" description="Low complexity" evidence="3">
    <location>
        <begin position="1187"/>
        <end position="1196"/>
    </location>
</feature>
<evidence type="ECO:0000259" key="4">
    <source>
        <dbReference type="Pfam" id="PF22699"/>
    </source>
</evidence>
<feature type="compositionally biased region" description="Low complexity" evidence="3">
    <location>
        <begin position="830"/>
        <end position="842"/>
    </location>
</feature>
<feature type="region of interest" description="Disordered" evidence="3">
    <location>
        <begin position="953"/>
        <end position="977"/>
    </location>
</feature>
<feature type="domain" description="GMIP/FCHO2-like FCH" evidence="4">
    <location>
        <begin position="359"/>
        <end position="502"/>
    </location>
</feature>
<dbReference type="SUPFAM" id="SSF103657">
    <property type="entry name" value="BAR/IMD domain-like"/>
    <property type="match status" value="1"/>
</dbReference>
<feature type="region of interest" description="Disordered" evidence="3">
    <location>
        <begin position="823"/>
        <end position="921"/>
    </location>
</feature>
<name>A0A7R9PHX0_TIMGE</name>
<proteinExistence type="predicted"/>
<gene>
    <name evidence="5" type="ORF">TGEB3V08_LOCUS1749</name>
</gene>
<feature type="compositionally biased region" description="Basic and acidic residues" evidence="3">
    <location>
        <begin position="616"/>
        <end position="632"/>
    </location>
</feature>
<dbReference type="GO" id="GO:0030136">
    <property type="term" value="C:clathrin-coated vesicle"/>
    <property type="evidence" value="ECO:0007669"/>
    <property type="project" value="TreeGrafter"/>
</dbReference>
<feature type="compositionally biased region" description="Basic residues" evidence="3">
    <location>
        <begin position="865"/>
        <end position="881"/>
    </location>
</feature>
<reference evidence="5" key="1">
    <citation type="submission" date="2020-11" db="EMBL/GenBank/DDBJ databases">
        <authorList>
            <person name="Tran Van P."/>
        </authorList>
    </citation>
    <scope>NUCLEOTIDE SEQUENCE</scope>
</reference>
<dbReference type="EMBL" id="OE839524">
    <property type="protein sequence ID" value="CAD7587569.1"/>
    <property type="molecule type" value="Genomic_DNA"/>
</dbReference>
<feature type="compositionally biased region" description="Basic and acidic residues" evidence="3">
    <location>
        <begin position="953"/>
        <end position="970"/>
    </location>
</feature>
<dbReference type="GO" id="GO:0072583">
    <property type="term" value="P:clathrin-dependent endocytosis"/>
    <property type="evidence" value="ECO:0007669"/>
    <property type="project" value="TreeGrafter"/>
</dbReference>
<dbReference type="GO" id="GO:0005905">
    <property type="term" value="C:clathrin-coated pit"/>
    <property type="evidence" value="ECO:0007669"/>
    <property type="project" value="TreeGrafter"/>
</dbReference>
<protein>
    <recommendedName>
        <fullName evidence="4">GMIP/FCHO2-like FCH domain-containing protein</fullName>
    </recommendedName>
</protein>
<dbReference type="Gene3D" id="1.20.1270.60">
    <property type="entry name" value="Arfaptin homology (AH) domain/BAR domain"/>
    <property type="match status" value="1"/>
</dbReference>
<dbReference type="PANTHER" id="PTHR23065">
    <property type="entry name" value="PROLINE-SERINE-THREONINE PHOSPHATASE INTERACTING PROTEIN 1"/>
    <property type="match status" value="1"/>
</dbReference>
<dbReference type="CDD" id="cd07648">
    <property type="entry name" value="F-BAR_FCHO"/>
    <property type="match status" value="1"/>
</dbReference>
<dbReference type="InterPro" id="IPR054713">
    <property type="entry name" value="GMIP/FCHO2-like_FCH"/>
</dbReference>
<evidence type="ECO:0000256" key="1">
    <source>
        <dbReference type="ARBA" id="ARBA00023054"/>
    </source>
</evidence>
<feature type="compositionally biased region" description="Basic and acidic residues" evidence="3">
    <location>
        <begin position="882"/>
        <end position="893"/>
    </location>
</feature>
<dbReference type="Pfam" id="PF22699">
    <property type="entry name" value="GMIP-like_FCH"/>
    <property type="match status" value="1"/>
</dbReference>
<dbReference type="InterPro" id="IPR027267">
    <property type="entry name" value="AH/BAR_dom_sf"/>
</dbReference>
<evidence type="ECO:0000313" key="5">
    <source>
        <dbReference type="EMBL" id="CAD7587569.1"/>
    </source>
</evidence>
<sequence>MELSWCPARKTNTRTNLSRDVCSSPPPTNGALTPGGSCWSNLANPRLVKHDLQDKPCLKLYFVYIAVWKSPVLDLDNLQDEDDCAQAVLGLCRVVSLPFTLIELCWDCAVCAPVLLITNIVDIDQTEEDVLVIFDLLHTVVSTMLECSAATVRLSIRTFVQVRRLLEEAEVGFLFDPTKLLSRPSSSDGMELERMFKDLPAFRDLQCDFQLGHKELCTLISEQIDSDYVDVVKALIGPDGAAVMIGKHKGVAKLLKYATEGLMGEKNNGFDVLYHNMKYGLIASKELAEFLRESCNPIAMALSTASMPFPSYLFGKQFRTTPPLTWWKSALDWQWVYWVTNVTKKSNIEENTSKLLIKLAKQTGGVCLQGTFAPVWGMLRSSAEKLSNIHLQMVHKVTELVKEVSKYADELHKKHKMVKEEESGTLEVVQAIQTTFVTLQKAKDAYTQKGLEFDKLKKENASSKDLEKAETKLKKAQEDYKNLVDKYSTVKEDFEKKMSQACKEQLINWKTLNGKDWLAKEDNVPHFQDVEEAHLNQMREFLNTYAEVLQSNHDLIGQVLLVHIEFKRQCLEMTVDKLLEQFVLNKYTGLEKPGSVQFEELILTGMSMSGQPSSDSSERPTNGEKLSKKEGNLDCGGQKPKESKTSRRTTSLLNLFMSNSQDFACLSTPLYKPDSSARRMKKISSCFDLEVIIRLATLFQPEQLHSRNEGGGTMNRPIQSQHATKYILEFGVFFYGKGESTAGMNFEMYMSVDQELAACGVVCVEEICGELGNGSCLKEVQGVGEDNDEAEAEPVLSCDGMAQLVWDLRIVVCLQEAKNAVGTQREEASPHQPQPAQQAGKGPKSHPMVTLPHLHGTPCEDQRFLRSRRDKRKEKKSKKKKDGSDSMSNKEDKSDVDDKEERGKSDTPTPEVDEEGYCIRPKVENWENDKASFYSSSDTDSVSVRYAQCFVPREDSRGESKTTERERSRSENGLNGKRNLRVNYYTVPRVCVEMGPTKLSGAQSRKRKKQQEADNIVQAKQWQKLGWVKKVDPSTTALPQQQGIEISHLTGLKDALQDIRDTGIDVILDEASNICAATSLEIDCFFEEKRAKKRKRLTLEENDERERKIHVEIKPLSNGSAPISASVDELRATVENISLSSVIMASGRRSSTADSDHHMKRSQSVSQQLGSGKPSSDLLGLNLYQSPTASSASTPTGSHPYAPLQSPSQPIVNSPAPSSTSRYAALVGFTSFLHTCTDCVNNPLYRQCRSTLYSALMRTFFPILLGHAAATFSPTLVHQLEAYLLSHWTRPGRSGENKTGLLAQNSEVTNQTLSKDCLIILYLPTSSHPTTKHVAGTFSCPTTTHVVGTFLPTFPPIIRPARAMSNHQRRLATGLIEANSFTPEAQG</sequence>
<feature type="region of interest" description="Disordered" evidence="3">
    <location>
        <begin position="1148"/>
        <end position="1174"/>
    </location>
</feature>
<feature type="region of interest" description="Disordered" evidence="3">
    <location>
        <begin position="1187"/>
        <end position="1217"/>
    </location>
</feature>
<accession>A0A7R9PHX0</accession>
<feature type="coiled-coil region" evidence="2">
    <location>
        <begin position="459"/>
        <end position="493"/>
    </location>
</feature>
<dbReference type="GO" id="GO:0005886">
    <property type="term" value="C:plasma membrane"/>
    <property type="evidence" value="ECO:0007669"/>
    <property type="project" value="TreeGrafter"/>
</dbReference>
<feature type="compositionally biased region" description="Polar residues" evidence="3">
    <location>
        <begin position="1205"/>
        <end position="1217"/>
    </location>
</feature>
<evidence type="ECO:0000256" key="3">
    <source>
        <dbReference type="SAM" id="MobiDB-lite"/>
    </source>
</evidence>
<keyword evidence="1 2" id="KW-0175">Coiled coil</keyword>
<dbReference type="PANTHER" id="PTHR23065:SF15">
    <property type="entry name" value="AT02057P"/>
    <property type="match status" value="1"/>
</dbReference>
<dbReference type="GO" id="GO:0048268">
    <property type="term" value="P:clathrin coat assembly"/>
    <property type="evidence" value="ECO:0007669"/>
    <property type="project" value="TreeGrafter"/>
</dbReference>
<evidence type="ECO:0000256" key="2">
    <source>
        <dbReference type="SAM" id="Coils"/>
    </source>
</evidence>
<organism evidence="5">
    <name type="scientific">Timema genevievae</name>
    <name type="common">Walking stick</name>
    <dbReference type="NCBI Taxonomy" id="629358"/>
    <lineage>
        <taxon>Eukaryota</taxon>
        <taxon>Metazoa</taxon>
        <taxon>Ecdysozoa</taxon>
        <taxon>Arthropoda</taxon>
        <taxon>Hexapoda</taxon>
        <taxon>Insecta</taxon>
        <taxon>Pterygota</taxon>
        <taxon>Neoptera</taxon>
        <taxon>Polyneoptera</taxon>
        <taxon>Phasmatodea</taxon>
        <taxon>Timematodea</taxon>
        <taxon>Timematoidea</taxon>
        <taxon>Timematidae</taxon>
        <taxon>Timema</taxon>
    </lineage>
</organism>